<dbReference type="AlphaFoldDB" id="A0A917W302"/>
<keyword evidence="2" id="KW-1185">Reference proteome</keyword>
<name>A0A917W302_9ACTN</name>
<reference evidence="1" key="2">
    <citation type="submission" date="2020-09" db="EMBL/GenBank/DDBJ databases">
        <authorList>
            <person name="Sun Q."/>
            <person name="Zhou Y."/>
        </authorList>
    </citation>
    <scope>NUCLEOTIDE SEQUENCE</scope>
    <source>
        <strain evidence="1">CGMCC 4.7306</strain>
    </source>
</reference>
<comment type="caution">
    <text evidence="1">The sequence shown here is derived from an EMBL/GenBank/DDBJ whole genome shotgun (WGS) entry which is preliminary data.</text>
</comment>
<evidence type="ECO:0000313" key="2">
    <source>
        <dbReference type="Proteomes" id="UP000613840"/>
    </source>
</evidence>
<reference evidence="1" key="1">
    <citation type="journal article" date="2014" name="Int. J. Syst. Evol. Microbiol.">
        <title>Complete genome sequence of Corynebacterium casei LMG S-19264T (=DSM 44701T), isolated from a smear-ripened cheese.</title>
        <authorList>
            <consortium name="US DOE Joint Genome Institute (JGI-PGF)"/>
            <person name="Walter F."/>
            <person name="Albersmeier A."/>
            <person name="Kalinowski J."/>
            <person name="Ruckert C."/>
        </authorList>
    </citation>
    <scope>NUCLEOTIDE SEQUENCE</scope>
    <source>
        <strain evidence="1">CGMCC 4.7306</strain>
    </source>
</reference>
<dbReference type="RefSeq" id="WP_229669771.1">
    <property type="nucleotide sequence ID" value="NZ_BMMZ01000002.1"/>
</dbReference>
<organism evidence="1 2">
    <name type="scientific">Microlunatus endophyticus</name>
    <dbReference type="NCBI Taxonomy" id="1716077"/>
    <lineage>
        <taxon>Bacteria</taxon>
        <taxon>Bacillati</taxon>
        <taxon>Actinomycetota</taxon>
        <taxon>Actinomycetes</taxon>
        <taxon>Propionibacteriales</taxon>
        <taxon>Propionibacteriaceae</taxon>
        <taxon>Microlunatus</taxon>
    </lineage>
</organism>
<dbReference type="Proteomes" id="UP000613840">
    <property type="component" value="Unassembled WGS sequence"/>
</dbReference>
<sequence>MTIRNREAYRRSEALAAVPAEHGITVDFDVLKETRLKAGWPDKPAPVRQALARMLVGADFIAVHMSWDAADERSATAAANRLVAM</sequence>
<proteinExistence type="predicted"/>
<dbReference type="EMBL" id="BMMZ01000002">
    <property type="protein sequence ID" value="GGL56050.1"/>
    <property type="molecule type" value="Genomic_DNA"/>
</dbReference>
<protein>
    <submittedName>
        <fullName evidence="1">Uncharacterized protein</fullName>
    </submittedName>
</protein>
<gene>
    <name evidence="1" type="ORF">GCM10011575_13030</name>
</gene>
<evidence type="ECO:0000313" key="1">
    <source>
        <dbReference type="EMBL" id="GGL56050.1"/>
    </source>
</evidence>
<accession>A0A917W302</accession>